<dbReference type="EMBL" id="CACRXK020015489">
    <property type="protein sequence ID" value="CAB4028442.1"/>
    <property type="molecule type" value="Genomic_DNA"/>
</dbReference>
<evidence type="ECO:0000313" key="3">
    <source>
        <dbReference type="Proteomes" id="UP001152795"/>
    </source>
</evidence>
<dbReference type="OrthoDB" id="275278at2759"/>
<reference evidence="2" key="1">
    <citation type="submission" date="2020-04" db="EMBL/GenBank/DDBJ databases">
        <authorList>
            <person name="Alioto T."/>
            <person name="Alioto T."/>
            <person name="Gomez Garrido J."/>
        </authorList>
    </citation>
    <scope>NUCLEOTIDE SEQUENCE</scope>
    <source>
        <strain evidence="2">A484AB</strain>
    </source>
</reference>
<dbReference type="AlphaFoldDB" id="A0A6S7KN10"/>
<evidence type="ECO:0000259" key="1">
    <source>
        <dbReference type="Pfam" id="PF20700"/>
    </source>
</evidence>
<gene>
    <name evidence="2" type="ORF">PACLA_8A013736</name>
</gene>
<proteinExistence type="predicted"/>
<dbReference type="Proteomes" id="UP001152795">
    <property type="component" value="Unassembled WGS sequence"/>
</dbReference>
<feature type="non-terminal residue" evidence="2">
    <location>
        <position position="1"/>
    </location>
</feature>
<feature type="non-terminal residue" evidence="2">
    <location>
        <position position="213"/>
    </location>
</feature>
<dbReference type="InterPro" id="IPR049012">
    <property type="entry name" value="Mutator_transp_dom"/>
</dbReference>
<evidence type="ECO:0000313" key="2">
    <source>
        <dbReference type="EMBL" id="CAB4028442.1"/>
    </source>
</evidence>
<sequence>SNLERLFYGLEMTCHFVRMKTSGPASALDALRRGCDLKLMLSEAQAASHKQIVTFQQLRDEVYNELCNVDQVAGIKDMLGDGDSATYSTIVDSKPYGDECVPKKLECIGHVQKRVGSRLRRLKNTYKGTKLSDGKGLAGKGRLTDGKIDVLQNYYGLANVNECLNARSVSLAMPFQKMVSMDTAATVMPFVGKKGFLTDFEVLRGQPTDTDTF</sequence>
<name>A0A6S7KN10_PARCT</name>
<accession>A0A6S7KN10</accession>
<comment type="caution">
    <text evidence="2">The sequence shown here is derived from an EMBL/GenBank/DDBJ whole genome shotgun (WGS) entry which is preliminary data.</text>
</comment>
<keyword evidence="3" id="KW-1185">Reference proteome</keyword>
<organism evidence="2 3">
    <name type="scientific">Paramuricea clavata</name>
    <name type="common">Red gorgonian</name>
    <name type="synonym">Violescent sea-whip</name>
    <dbReference type="NCBI Taxonomy" id="317549"/>
    <lineage>
        <taxon>Eukaryota</taxon>
        <taxon>Metazoa</taxon>
        <taxon>Cnidaria</taxon>
        <taxon>Anthozoa</taxon>
        <taxon>Octocorallia</taxon>
        <taxon>Malacalcyonacea</taxon>
        <taxon>Plexauridae</taxon>
        <taxon>Paramuricea</taxon>
    </lineage>
</organism>
<feature type="domain" description="Mutator-like transposase" evidence="1">
    <location>
        <begin position="75"/>
        <end position="170"/>
    </location>
</feature>
<protein>
    <recommendedName>
        <fullName evidence="1">Mutator-like transposase domain-containing protein</fullName>
    </recommendedName>
</protein>
<dbReference type="Pfam" id="PF20700">
    <property type="entry name" value="Mutator"/>
    <property type="match status" value="1"/>
</dbReference>